<dbReference type="Pfam" id="PF19034">
    <property type="entry name" value="RnlA-toxin_DBD"/>
    <property type="match status" value="1"/>
</dbReference>
<dbReference type="GO" id="GO:0004521">
    <property type="term" value="F:RNA endonuclease activity"/>
    <property type="evidence" value="ECO:0007669"/>
    <property type="project" value="InterPro"/>
</dbReference>
<dbReference type="AlphaFoldDB" id="A0A4P9C3D9"/>
<feature type="region of interest" description="Disordered" evidence="1">
    <location>
        <begin position="152"/>
        <end position="190"/>
    </location>
</feature>
<feature type="domain" description="Bacterial toxin RNase RnlA/LsoA DBD" evidence="2">
    <location>
        <begin position="381"/>
        <end position="502"/>
    </location>
</feature>
<proteinExistence type="predicted"/>
<reference evidence="3 4" key="1">
    <citation type="submission" date="2018-05" db="EMBL/GenBank/DDBJ databases">
        <title>Genome comparison of Eubacterium sp.</title>
        <authorList>
            <person name="Feng Y."/>
            <person name="Sanchez-Andrea I."/>
            <person name="Stams A.J.M."/>
            <person name="De Vos W.M."/>
        </authorList>
    </citation>
    <scope>NUCLEOTIDE SEQUENCE [LARGE SCALE GENOMIC DNA]</scope>
    <source>
        <strain evidence="3 4">YI</strain>
    </source>
</reference>
<organism evidence="3 4">
    <name type="scientific">Eubacterium maltosivorans</name>
    <dbReference type="NCBI Taxonomy" id="2041044"/>
    <lineage>
        <taxon>Bacteria</taxon>
        <taxon>Bacillati</taxon>
        <taxon>Bacillota</taxon>
        <taxon>Clostridia</taxon>
        <taxon>Eubacteriales</taxon>
        <taxon>Eubacteriaceae</taxon>
        <taxon>Eubacterium</taxon>
    </lineage>
</organism>
<protein>
    <recommendedName>
        <fullName evidence="2">Bacterial toxin RNase RnlA/LsoA DBD domain-containing protein</fullName>
    </recommendedName>
</protein>
<accession>A0A4P9C3D9</accession>
<keyword evidence="4" id="KW-1185">Reference proteome</keyword>
<feature type="compositionally biased region" description="Basic and acidic residues" evidence="1">
    <location>
        <begin position="153"/>
        <end position="184"/>
    </location>
</feature>
<gene>
    <name evidence="3" type="ORF">CPZ25_000525</name>
</gene>
<sequence>MKVKLCDLKALENLTIAAYDIPDNMVLASKVKFTKAAGKNNCFISGAPSQAIDRDLEVLSVSAHRISCTYSFSMSEKGYEELIETLMKRPDFTNNPKYNKKYHRVFYVNKRKFTISYFNKKRIATVYASNDLFDTDLAPLFDRQWGDPIESGTAKKEAAKKETAKEAPKKEAAKKAAVKTENHKWEKKKQPAVAASLTALPVAEEPLRLEKSEPHWTVQDISFRVNRIVVVAEKLSVSGVKRVKDITDKSNNSVSLKTENRGPGQRKQAVTLTSNINSYLVEAIDCVKAESPEPLSFELRFPMKTATWDYICRNSWLDGAANETMENGFKLVSEGQSVFFSRNNNTGVCEMKGLSTGLLRDCIIRLEDIFENNTGDRRVEKESINEVIRKKIPYTIRILKDQADQFINLISPSFVLLNDASIELTDYSPMVFSVYRGVELYLKYLADLSGIDLANQPVGKIFKSVGRQKHQYLQMINDSMKGEMLQSIFENFGSYRNALFHANLDNVMVIGSREAAEDICISALQNLEAASFQFHLEEMTITI</sequence>
<dbReference type="RefSeq" id="WP_096919332.1">
    <property type="nucleotide sequence ID" value="NZ_CP029487.1"/>
</dbReference>
<dbReference type="InterPro" id="IPR043994">
    <property type="entry name" value="RnlA/LsoA-toxin_DBD"/>
</dbReference>
<evidence type="ECO:0000313" key="4">
    <source>
        <dbReference type="Proteomes" id="UP000218387"/>
    </source>
</evidence>
<evidence type="ECO:0000256" key="1">
    <source>
        <dbReference type="SAM" id="MobiDB-lite"/>
    </source>
</evidence>
<dbReference type="Gene3D" id="6.10.250.2650">
    <property type="match status" value="1"/>
</dbReference>
<name>A0A4P9C3D9_EUBML</name>
<evidence type="ECO:0000259" key="2">
    <source>
        <dbReference type="Pfam" id="PF19034"/>
    </source>
</evidence>
<dbReference type="Proteomes" id="UP000218387">
    <property type="component" value="Chromosome"/>
</dbReference>
<dbReference type="KEGG" id="emt:CPZ25_000525"/>
<evidence type="ECO:0000313" key="3">
    <source>
        <dbReference type="EMBL" id="QCT69849.1"/>
    </source>
</evidence>
<dbReference type="EMBL" id="CP029487">
    <property type="protein sequence ID" value="QCT69849.1"/>
    <property type="molecule type" value="Genomic_DNA"/>
</dbReference>